<evidence type="ECO:0000313" key="5">
    <source>
        <dbReference type="EMBL" id="CAK9141706.1"/>
    </source>
</evidence>
<evidence type="ECO:0000256" key="3">
    <source>
        <dbReference type="ARBA" id="ARBA00023002"/>
    </source>
</evidence>
<dbReference type="InterPro" id="IPR001128">
    <property type="entry name" value="Cyt_P450"/>
</dbReference>
<dbReference type="Proteomes" id="UP001642360">
    <property type="component" value="Unassembled WGS sequence"/>
</dbReference>
<reference evidence="5 6" key="1">
    <citation type="submission" date="2024-02" db="EMBL/GenBank/DDBJ databases">
        <authorList>
            <person name="Vignale AGUSTIN F."/>
            <person name="Sosa J E."/>
            <person name="Modenutti C."/>
        </authorList>
    </citation>
    <scope>NUCLEOTIDE SEQUENCE [LARGE SCALE GENOMIC DNA]</scope>
</reference>
<accession>A0ABC8R9M9</accession>
<evidence type="ECO:0000256" key="1">
    <source>
        <dbReference type="ARBA" id="ARBA00010617"/>
    </source>
</evidence>
<dbReference type="PANTHER" id="PTHR47950">
    <property type="entry name" value="CYTOCHROME P450, FAMILY 76, SUBFAMILY C, POLYPEPTIDE 5-RELATED"/>
    <property type="match status" value="1"/>
</dbReference>
<name>A0ABC8R9M9_9AQUA</name>
<protein>
    <recommendedName>
        <fullName evidence="7">Cytochrome P450</fullName>
    </recommendedName>
</protein>
<dbReference type="GO" id="GO:0016491">
    <property type="term" value="F:oxidoreductase activity"/>
    <property type="evidence" value="ECO:0007669"/>
    <property type="project" value="UniProtKB-KW"/>
</dbReference>
<dbReference type="Pfam" id="PF00067">
    <property type="entry name" value="p450"/>
    <property type="match status" value="1"/>
</dbReference>
<keyword evidence="3" id="KW-0560">Oxidoreductase</keyword>
<proteinExistence type="inferred from homology"/>
<evidence type="ECO:0000256" key="4">
    <source>
        <dbReference type="ARBA" id="ARBA00023004"/>
    </source>
</evidence>
<comment type="caution">
    <text evidence="5">The sequence shown here is derived from an EMBL/GenBank/DDBJ whole genome shotgun (WGS) entry which is preliminary data.</text>
</comment>
<feature type="non-terminal residue" evidence="5">
    <location>
        <position position="365"/>
    </location>
</feature>
<organism evidence="5 6">
    <name type="scientific">Ilex paraguariensis</name>
    <name type="common">yerba mate</name>
    <dbReference type="NCBI Taxonomy" id="185542"/>
    <lineage>
        <taxon>Eukaryota</taxon>
        <taxon>Viridiplantae</taxon>
        <taxon>Streptophyta</taxon>
        <taxon>Embryophyta</taxon>
        <taxon>Tracheophyta</taxon>
        <taxon>Spermatophyta</taxon>
        <taxon>Magnoliopsida</taxon>
        <taxon>eudicotyledons</taxon>
        <taxon>Gunneridae</taxon>
        <taxon>Pentapetalae</taxon>
        <taxon>asterids</taxon>
        <taxon>campanulids</taxon>
        <taxon>Aquifoliales</taxon>
        <taxon>Aquifoliaceae</taxon>
        <taxon>Ilex</taxon>
    </lineage>
</organism>
<dbReference type="PANTHER" id="PTHR47950:SF15">
    <property type="entry name" value="CYTOCHROME P450"/>
    <property type="match status" value="1"/>
</dbReference>
<evidence type="ECO:0000256" key="2">
    <source>
        <dbReference type="ARBA" id="ARBA00022723"/>
    </source>
</evidence>
<keyword evidence="6" id="KW-1185">Reference proteome</keyword>
<evidence type="ECO:0000313" key="6">
    <source>
        <dbReference type="Proteomes" id="UP001642360"/>
    </source>
</evidence>
<comment type="similarity">
    <text evidence="1">Belongs to the cytochrome P450 family.</text>
</comment>
<dbReference type="InterPro" id="IPR002401">
    <property type="entry name" value="Cyt_P450_E_grp-I"/>
</dbReference>
<dbReference type="AlphaFoldDB" id="A0ABC8R9M9"/>
<dbReference type="SUPFAM" id="SSF48264">
    <property type="entry name" value="Cytochrome P450"/>
    <property type="match status" value="1"/>
</dbReference>
<dbReference type="GO" id="GO:0046872">
    <property type="term" value="F:metal ion binding"/>
    <property type="evidence" value="ECO:0007669"/>
    <property type="project" value="UniProtKB-KW"/>
</dbReference>
<evidence type="ECO:0008006" key="7">
    <source>
        <dbReference type="Google" id="ProtNLM"/>
    </source>
</evidence>
<keyword evidence="2" id="KW-0479">Metal-binding</keyword>
<dbReference type="EMBL" id="CAUOFW020001168">
    <property type="protein sequence ID" value="CAK9141706.1"/>
    <property type="molecule type" value="Genomic_DNA"/>
</dbReference>
<dbReference type="InterPro" id="IPR036396">
    <property type="entry name" value="Cyt_P450_sf"/>
</dbReference>
<dbReference type="Gene3D" id="1.10.630.10">
    <property type="entry name" value="Cytochrome P450"/>
    <property type="match status" value="1"/>
</dbReference>
<dbReference type="PRINTS" id="PR00463">
    <property type="entry name" value="EP450I"/>
</dbReference>
<keyword evidence="4" id="KW-0408">Iron</keyword>
<gene>
    <name evidence="5" type="ORF">ILEXP_LOCUS9302</name>
</gene>
<sequence length="365" mass="41379">MAVGIIGGGGAMPLEVGLRSGAALLLLYSWMKIGSDSIKRRGRPPGPPGWPIVGNMFDLGTSPHQTFYKLRAEYGPVLWLKLGFVNTMVIQSAYSAAELFKNHDLSFSDRKATESLTALGYNESALAVCEYGAYWRRLRRLYTIELFASKRIQESAPLREKCIDKMVRWIEEDSITSRAQGGSGEVKLVKYLFLMAFNMVGNLMFSRDLLQMQSNEGDEFFEAMNKFMEWAMKPNVADFFPFLKWLDPQRIKRNMARDMGRCMKIITGLVDERVQEKQLGRDDVKNDFLDVLLAYESDGKEGPHKLSESTVNIIILEMFFGGSETTTSTIEWVMTELLRNPRSMKKVKDELDQAVGPNVKVKESD</sequence>